<evidence type="ECO:0000256" key="2">
    <source>
        <dbReference type="SAM" id="Phobius"/>
    </source>
</evidence>
<feature type="compositionally biased region" description="Basic and acidic residues" evidence="1">
    <location>
        <begin position="483"/>
        <end position="496"/>
    </location>
</feature>
<dbReference type="EMBL" id="JAAGNZ010000001">
    <property type="protein sequence ID" value="NEU65486.1"/>
    <property type="molecule type" value="Genomic_DNA"/>
</dbReference>
<sequence length="590" mass="66354">MAIPNISPERADLGLVSPEELVGTHQAGPHQVGPHPAEMKQAGPHQAGPHQANSRTEAIKQPPAQHRRAWTEGQKVLFRIAFVFFVSMSLPNNVAWYKEVIALDWLHLHYRDLYDVARFGSGLTIFGNKLFGSPLNGYASWIITLIFATVGGLIWTAVARFRRKEARDYDLLYYWLRVIVRYRAGIGIIGFGFTKLMPTQLPYPSLGLLNTNFGDLTAQKIYWLSIGIAPWYEVFTGVVEVLAGALLFFRATTFWGAVLLFGALADIVYVNLAYDGGVHGYSSYFVLLSGFLLVYYIKDIYTLLIRERPTIPAYFYPALTGWQQYVRIGLKTATIGIFLVLLYWLQYVNFVYDPYKQPAQKGVKELRGNYNVTEFRLNGKPVPYSPLDSVRWQEATFENWTTLTFKTAKPVELDLSNGGGAPMRDINRTFELTGVAGGQRVFYYEADTKNHVLYLQDKNRGARNAENREFLANNGDLGGAGRRRGEPGGGKSEKATQPDNWIPKTALANIGPEDSKIDPIARSTRRTKGIDAESKPANRNRMILNYKTTDGQRVVLTGINEHNDSIYVVLDRMKRAYALSESTLKAGTYE</sequence>
<name>A0A6M0IBC4_9BACT</name>
<keyword evidence="4" id="KW-1185">Reference proteome</keyword>
<reference evidence="3 4" key="1">
    <citation type="submission" date="2020-02" db="EMBL/GenBank/DDBJ databases">
        <title>Draft genome sequence of two Spirosoma agri KCTC 52727 and Spirosoma terrae KCTC 52035.</title>
        <authorList>
            <person name="Rojas J."/>
            <person name="Ambika Manirajan B."/>
            <person name="Ratering S."/>
            <person name="Suarez C."/>
            <person name="Schnell S."/>
        </authorList>
    </citation>
    <scope>NUCLEOTIDE SEQUENCE [LARGE SCALE GENOMIC DNA]</scope>
    <source>
        <strain evidence="3 4">KCTC 52727</strain>
    </source>
</reference>
<evidence type="ECO:0000313" key="4">
    <source>
        <dbReference type="Proteomes" id="UP000477386"/>
    </source>
</evidence>
<feature type="transmembrane region" description="Helical" evidence="2">
    <location>
        <begin position="254"/>
        <end position="272"/>
    </location>
</feature>
<keyword evidence="2" id="KW-0812">Transmembrane</keyword>
<dbReference type="AlphaFoldDB" id="A0A6M0IBC4"/>
<feature type="transmembrane region" description="Helical" evidence="2">
    <location>
        <begin position="76"/>
        <end position="97"/>
    </location>
</feature>
<keyword evidence="2" id="KW-0472">Membrane</keyword>
<evidence type="ECO:0008006" key="5">
    <source>
        <dbReference type="Google" id="ProtNLM"/>
    </source>
</evidence>
<protein>
    <recommendedName>
        <fullName evidence="5">DoxX family protein</fullName>
    </recommendedName>
</protein>
<comment type="caution">
    <text evidence="3">The sequence shown here is derived from an EMBL/GenBank/DDBJ whole genome shotgun (WGS) entry which is preliminary data.</text>
</comment>
<feature type="region of interest" description="Disordered" evidence="1">
    <location>
        <begin position="465"/>
        <end position="506"/>
    </location>
</feature>
<feature type="transmembrane region" description="Helical" evidence="2">
    <location>
        <begin position="180"/>
        <end position="201"/>
    </location>
</feature>
<proteinExistence type="predicted"/>
<feature type="transmembrane region" description="Helical" evidence="2">
    <location>
        <begin position="325"/>
        <end position="345"/>
    </location>
</feature>
<dbReference type="Proteomes" id="UP000477386">
    <property type="component" value="Unassembled WGS sequence"/>
</dbReference>
<feature type="transmembrane region" description="Helical" evidence="2">
    <location>
        <begin position="284"/>
        <end position="304"/>
    </location>
</feature>
<evidence type="ECO:0000313" key="3">
    <source>
        <dbReference type="EMBL" id="NEU65486.1"/>
    </source>
</evidence>
<evidence type="ECO:0000256" key="1">
    <source>
        <dbReference type="SAM" id="MobiDB-lite"/>
    </source>
</evidence>
<accession>A0A6M0IBC4</accession>
<dbReference type="RefSeq" id="WP_164034814.1">
    <property type="nucleotide sequence ID" value="NZ_JAAGNZ010000001.1"/>
</dbReference>
<feature type="transmembrane region" description="Helical" evidence="2">
    <location>
        <begin position="138"/>
        <end position="159"/>
    </location>
</feature>
<feature type="transmembrane region" description="Helical" evidence="2">
    <location>
        <begin position="221"/>
        <end position="247"/>
    </location>
</feature>
<feature type="region of interest" description="Disordered" evidence="1">
    <location>
        <begin position="24"/>
        <end position="65"/>
    </location>
</feature>
<keyword evidence="2" id="KW-1133">Transmembrane helix</keyword>
<organism evidence="3 4">
    <name type="scientific">Spirosoma agri</name>
    <dbReference type="NCBI Taxonomy" id="1987381"/>
    <lineage>
        <taxon>Bacteria</taxon>
        <taxon>Pseudomonadati</taxon>
        <taxon>Bacteroidota</taxon>
        <taxon>Cytophagia</taxon>
        <taxon>Cytophagales</taxon>
        <taxon>Cytophagaceae</taxon>
        <taxon>Spirosoma</taxon>
    </lineage>
</organism>
<gene>
    <name evidence="3" type="ORF">GK091_01215</name>
</gene>